<evidence type="ECO:0000256" key="1">
    <source>
        <dbReference type="SAM" id="MobiDB-lite"/>
    </source>
</evidence>
<feature type="compositionally biased region" description="Basic residues" evidence="1">
    <location>
        <begin position="223"/>
        <end position="242"/>
    </location>
</feature>
<sequence length="242" mass="28579">MAVICHNCVAKVEEMIECLSKIEALMQLTDKIEPGATRTRGILLFYKLSITAELAKRIVSGSDDWKPEEGRDSSSSLLTSDKIKFDFSLQEMDDLFEECEFILKWDFLLEDVQKVSEKWRRQKNSKKSRSQVVRNFTLNFCFYPKYRVDPRKDLVLDVSSTSSEESDLETPLTQLRSQELLEKLKKKKKKERKKKKEKKEKKEKMSEKRRHSSGSHSDDSISHHHHSKKKKKEKHKDRKREK</sequence>
<feature type="compositionally biased region" description="Basic residues" evidence="1">
    <location>
        <begin position="184"/>
        <end position="199"/>
    </location>
</feature>
<proteinExistence type="predicted"/>
<protein>
    <submittedName>
        <fullName evidence="2">Uncharacterized protein</fullName>
    </submittedName>
</protein>
<reference evidence="2 3" key="1">
    <citation type="journal article" date="2019" name="PLoS Biol.">
        <title>Sex chromosomes control vertical transmission of feminizing Wolbachia symbionts in an isopod.</title>
        <authorList>
            <person name="Becking T."/>
            <person name="Chebbi M.A."/>
            <person name="Giraud I."/>
            <person name="Moumen B."/>
            <person name="Laverre T."/>
            <person name="Caubet Y."/>
            <person name="Peccoud J."/>
            <person name="Gilbert C."/>
            <person name="Cordaux R."/>
        </authorList>
    </citation>
    <scope>NUCLEOTIDE SEQUENCE [LARGE SCALE GENOMIC DNA]</scope>
    <source>
        <strain evidence="2">ANa2</strain>
        <tissue evidence="2">Whole body excluding digestive tract and cuticle</tissue>
    </source>
</reference>
<evidence type="ECO:0000313" key="2">
    <source>
        <dbReference type="EMBL" id="KAB7505448.1"/>
    </source>
</evidence>
<organism evidence="2 3">
    <name type="scientific">Armadillidium nasatum</name>
    <dbReference type="NCBI Taxonomy" id="96803"/>
    <lineage>
        <taxon>Eukaryota</taxon>
        <taxon>Metazoa</taxon>
        <taxon>Ecdysozoa</taxon>
        <taxon>Arthropoda</taxon>
        <taxon>Crustacea</taxon>
        <taxon>Multicrustacea</taxon>
        <taxon>Malacostraca</taxon>
        <taxon>Eumalacostraca</taxon>
        <taxon>Peracarida</taxon>
        <taxon>Isopoda</taxon>
        <taxon>Oniscidea</taxon>
        <taxon>Crinocheta</taxon>
        <taxon>Armadillidiidae</taxon>
        <taxon>Armadillidium</taxon>
    </lineage>
</organism>
<name>A0A5N5TH80_9CRUS</name>
<comment type="caution">
    <text evidence="2">The sequence shown here is derived from an EMBL/GenBank/DDBJ whole genome shotgun (WGS) entry which is preliminary data.</text>
</comment>
<feature type="region of interest" description="Disordered" evidence="1">
    <location>
        <begin position="179"/>
        <end position="242"/>
    </location>
</feature>
<accession>A0A5N5TH80</accession>
<dbReference type="AlphaFoldDB" id="A0A5N5TH80"/>
<dbReference type="EMBL" id="SEYY01001228">
    <property type="protein sequence ID" value="KAB7505448.1"/>
    <property type="molecule type" value="Genomic_DNA"/>
</dbReference>
<keyword evidence="3" id="KW-1185">Reference proteome</keyword>
<dbReference type="Proteomes" id="UP000326759">
    <property type="component" value="Unassembled WGS sequence"/>
</dbReference>
<gene>
    <name evidence="2" type="ORF">Anas_02088</name>
</gene>
<evidence type="ECO:0000313" key="3">
    <source>
        <dbReference type="Proteomes" id="UP000326759"/>
    </source>
</evidence>